<dbReference type="PROSITE" id="PS50862">
    <property type="entry name" value="AA_TRNA_LIGASE_II"/>
    <property type="match status" value="1"/>
</dbReference>
<evidence type="ECO:0000256" key="8">
    <source>
        <dbReference type="ARBA" id="ARBA00022917"/>
    </source>
</evidence>
<dbReference type="PANTHER" id="PTHR43707">
    <property type="entry name" value="HISTIDYL-TRNA SYNTHETASE"/>
    <property type="match status" value="1"/>
</dbReference>
<dbReference type="InterPro" id="IPR004516">
    <property type="entry name" value="HisRS/HisZ"/>
</dbReference>
<evidence type="ECO:0000256" key="3">
    <source>
        <dbReference type="ARBA" id="ARBA00011738"/>
    </source>
</evidence>
<feature type="binding site" evidence="12">
    <location>
        <position position="144"/>
    </location>
    <ligand>
        <name>L-histidine</name>
        <dbReference type="ChEBI" id="CHEBI:57595"/>
    </ligand>
</feature>
<dbReference type="PIRSF" id="PIRSF001549">
    <property type="entry name" value="His-tRNA_synth"/>
    <property type="match status" value="1"/>
</dbReference>
<evidence type="ECO:0000256" key="6">
    <source>
        <dbReference type="ARBA" id="ARBA00022741"/>
    </source>
</evidence>
<evidence type="ECO:0000313" key="14">
    <source>
        <dbReference type="EMBL" id="CAB3394200.1"/>
    </source>
</evidence>
<dbReference type="InterPro" id="IPR036621">
    <property type="entry name" value="Anticodon-bd_dom_sf"/>
</dbReference>
<evidence type="ECO:0000256" key="10">
    <source>
        <dbReference type="ARBA" id="ARBA00047639"/>
    </source>
</evidence>
<keyword evidence="5 11" id="KW-0436">Ligase</keyword>
<evidence type="ECO:0000313" key="15">
    <source>
        <dbReference type="Proteomes" id="UP000502196"/>
    </source>
</evidence>
<dbReference type="HAMAP" id="MF_00127">
    <property type="entry name" value="His_tRNA_synth"/>
    <property type="match status" value="1"/>
</dbReference>
<dbReference type="Pfam" id="PF13393">
    <property type="entry name" value="tRNA-synt_His"/>
    <property type="match status" value="2"/>
</dbReference>
<dbReference type="EMBL" id="LR792683">
    <property type="protein sequence ID" value="CAB3394200.1"/>
    <property type="molecule type" value="Genomic_DNA"/>
</dbReference>
<dbReference type="InterPro" id="IPR004154">
    <property type="entry name" value="Anticodon-bd"/>
</dbReference>
<protein>
    <recommendedName>
        <fullName evidence="11">Histidine--tRNA ligase</fullName>
        <ecNumber evidence="11">6.1.1.21</ecNumber>
    </recommendedName>
    <alternativeName>
        <fullName evidence="11">Histidyl-tRNA synthetase</fullName>
        <shortName evidence="11">HisRS</shortName>
    </alternativeName>
</protein>
<dbReference type="GO" id="GO:0140096">
    <property type="term" value="F:catalytic activity, acting on a protein"/>
    <property type="evidence" value="ECO:0007669"/>
    <property type="project" value="UniProtKB-ARBA"/>
</dbReference>
<dbReference type="CDD" id="cd00859">
    <property type="entry name" value="HisRS_anticodon"/>
    <property type="match status" value="1"/>
</dbReference>
<dbReference type="InterPro" id="IPR015807">
    <property type="entry name" value="His-tRNA-ligase"/>
</dbReference>
<evidence type="ECO:0000259" key="13">
    <source>
        <dbReference type="PROSITE" id="PS50862"/>
    </source>
</evidence>
<gene>
    <name evidence="11 14" type="primary">hisS</name>
    <name evidence="14" type="ORF">COOX1_2295</name>
</gene>
<dbReference type="InterPro" id="IPR045864">
    <property type="entry name" value="aa-tRNA-synth_II/BPL/LPL"/>
</dbReference>
<keyword evidence="7 11" id="KW-0067">ATP-binding</keyword>
<feature type="binding site" evidence="12">
    <location>
        <begin position="99"/>
        <end position="101"/>
    </location>
    <ligand>
        <name>L-histidine</name>
        <dbReference type="ChEBI" id="CHEBI:57595"/>
    </ligand>
</feature>
<dbReference type="AlphaFoldDB" id="A0A6F9EBD1"/>
<dbReference type="Gene3D" id="3.40.50.800">
    <property type="entry name" value="Anticodon-binding domain"/>
    <property type="match status" value="1"/>
</dbReference>
<dbReference type="GO" id="GO:0005524">
    <property type="term" value="F:ATP binding"/>
    <property type="evidence" value="ECO:0007669"/>
    <property type="project" value="UniProtKB-UniRule"/>
</dbReference>
<feature type="binding site" evidence="12">
    <location>
        <position position="275"/>
    </location>
    <ligand>
        <name>L-histidine</name>
        <dbReference type="ChEBI" id="CHEBI:57595"/>
    </ligand>
</feature>
<evidence type="ECO:0000256" key="11">
    <source>
        <dbReference type="HAMAP-Rule" id="MF_00127"/>
    </source>
</evidence>
<dbReference type="FunFam" id="3.30.930.10:FF:000005">
    <property type="entry name" value="Histidine--tRNA ligase"/>
    <property type="match status" value="1"/>
</dbReference>
<evidence type="ECO:0000256" key="12">
    <source>
        <dbReference type="PIRSR" id="PIRSR001549-1"/>
    </source>
</evidence>
<keyword evidence="8 11" id="KW-0648">Protein biosynthesis</keyword>
<evidence type="ECO:0000256" key="7">
    <source>
        <dbReference type="ARBA" id="ARBA00022840"/>
    </source>
</evidence>
<name>A0A6F9EBD1_9BACL</name>
<dbReference type="GO" id="GO:0006427">
    <property type="term" value="P:histidyl-tRNA aminoacylation"/>
    <property type="evidence" value="ECO:0007669"/>
    <property type="project" value="UniProtKB-UniRule"/>
</dbReference>
<comment type="subunit">
    <text evidence="3 11">Homodimer.</text>
</comment>
<dbReference type="EC" id="6.1.1.21" evidence="11"/>
<sequence length="442" mass="49173">MRVGDGLAPSSVAKEGFGVLTQRPRGMHDILPQEASLWHEIEEAARRICARYGFSEVRTPILEHTELFQRGVGENTDIVEKEMYTFNDRGGRSMTLRPEGTAGAVRAYVEHKFYGGPQPVKWFYLGPMFRYERPQAGRQRQFHQFGVEVFGVADPAVDAEVIALGLDFVEDIGLKGLRLELNSVGCSQCRPVYRERLLAYYRPLREQLCEDCQGRLERNPLRLLDCKRETCKALAQRAPRIGEALCDECRAHDEGLHRHLDAAGIAYEINPRLVRGLDYYTRTAFEVVEEGIGAQGTVLGGGRYNGLVEELGGPSVPGIGFAAGLERLILALAQRRGEGASEAGVDVFGIALGDEASVELTGWLRRLRALGCRAERGFEGKSLKAQLKAADRLGARWALILGEEERRRGVVIVKDLTGGEQRELPALELESWWKETEHGTGR</sequence>
<keyword evidence="9 11" id="KW-0030">Aminoacyl-tRNA synthetase</keyword>
<feature type="binding site" evidence="12">
    <location>
        <position position="148"/>
    </location>
    <ligand>
        <name>L-histidine</name>
        <dbReference type="ChEBI" id="CHEBI:57595"/>
    </ligand>
</feature>
<organism evidence="14 15">
    <name type="scientific">Kyrpidia spormannii</name>
    <dbReference type="NCBI Taxonomy" id="2055160"/>
    <lineage>
        <taxon>Bacteria</taxon>
        <taxon>Bacillati</taxon>
        <taxon>Bacillota</taxon>
        <taxon>Bacilli</taxon>
        <taxon>Bacillales</taxon>
        <taxon>Alicyclobacillaceae</taxon>
        <taxon>Kyrpidia</taxon>
    </lineage>
</organism>
<comment type="similarity">
    <text evidence="2 11">Belongs to the class-II aminoacyl-tRNA synthetase family.</text>
</comment>
<dbReference type="GO" id="GO:0004821">
    <property type="term" value="F:histidine-tRNA ligase activity"/>
    <property type="evidence" value="ECO:0007669"/>
    <property type="project" value="UniProtKB-UniRule"/>
</dbReference>
<evidence type="ECO:0000256" key="2">
    <source>
        <dbReference type="ARBA" id="ARBA00008226"/>
    </source>
</evidence>
<dbReference type="NCBIfam" id="TIGR00442">
    <property type="entry name" value="hisS"/>
    <property type="match status" value="1"/>
</dbReference>
<evidence type="ECO:0000256" key="1">
    <source>
        <dbReference type="ARBA" id="ARBA00004496"/>
    </source>
</evidence>
<dbReference type="InterPro" id="IPR041715">
    <property type="entry name" value="HisRS-like_core"/>
</dbReference>
<dbReference type="GO" id="GO:0005737">
    <property type="term" value="C:cytoplasm"/>
    <property type="evidence" value="ECO:0007669"/>
    <property type="project" value="UniProtKB-SubCell"/>
</dbReference>
<feature type="domain" description="Aminoacyl-transfer RNA synthetases class-II family profile" evidence="13">
    <location>
        <begin position="25"/>
        <end position="332"/>
    </location>
</feature>
<dbReference type="Gene3D" id="3.30.930.10">
    <property type="entry name" value="Bira Bifunctional Protein, Domain 2"/>
    <property type="match status" value="1"/>
</dbReference>
<proteinExistence type="inferred from homology"/>
<evidence type="ECO:0000256" key="9">
    <source>
        <dbReference type="ARBA" id="ARBA00023146"/>
    </source>
</evidence>
<dbReference type="SUPFAM" id="SSF52954">
    <property type="entry name" value="Class II aaRS ABD-related"/>
    <property type="match status" value="1"/>
</dbReference>
<evidence type="ECO:0000256" key="5">
    <source>
        <dbReference type="ARBA" id="ARBA00022598"/>
    </source>
</evidence>
<comment type="catalytic activity">
    <reaction evidence="10 11">
        <text>tRNA(His) + L-histidine + ATP = L-histidyl-tRNA(His) + AMP + diphosphate + H(+)</text>
        <dbReference type="Rhea" id="RHEA:17313"/>
        <dbReference type="Rhea" id="RHEA-COMP:9665"/>
        <dbReference type="Rhea" id="RHEA-COMP:9689"/>
        <dbReference type="ChEBI" id="CHEBI:15378"/>
        <dbReference type="ChEBI" id="CHEBI:30616"/>
        <dbReference type="ChEBI" id="CHEBI:33019"/>
        <dbReference type="ChEBI" id="CHEBI:57595"/>
        <dbReference type="ChEBI" id="CHEBI:78442"/>
        <dbReference type="ChEBI" id="CHEBI:78527"/>
        <dbReference type="ChEBI" id="CHEBI:456215"/>
        <dbReference type="EC" id="6.1.1.21"/>
    </reaction>
</comment>
<dbReference type="GO" id="GO:0016740">
    <property type="term" value="F:transferase activity"/>
    <property type="evidence" value="ECO:0007669"/>
    <property type="project" value="UniProtKB-ARBA"/>
</dbReference>
<dbReference type="Pfam" id="PF03129">
    <property type="entry name" value="HGTP_anticodon"/>
    <property type="match status" value="1"/>
</dbReference>
<dbReference type="CDD" id="cd00773">
    <property type="entry name" value="HisRS-like_core"/>
    <property type="match status" value="1"/>
</dbReference>
<dbReference type="InterPro" id="IPR033656">
    <property type="entry name" value="HisRS_anticodon"/>
</dbReference>
<dbReference type="Proteomes" id="UP000502196">
    <property type="component" value="Chromosome"/>
</dbReference>
<dbReference type="PANTHER" id="PTHR43707:SF1">
    <property type="entry name" value="HISTIDINE--TRNA LIGASE, MITOCHONDRIAL-RELATED"/>
    <property type="match status" value="1"/>
</dbReference>
<reference evidence="14 15" key="1">
    <citation type="submission" date="2020-04" db="EMBL/GenBank/DDBJ databases">
        <authorList>
            <person name="Hogendoorn C."/>
        </authorList>
    </citation>
    <scope>NUCLEOTIDE SEQUENCE [LARGE SCALE GENOMIC DNA]</scope>
    <source>
        <strain evidence="14">COOX1</strain>
    </source>
</reference>
<dbReference type="InterPro" id="IPR006195">
    <property type="entry name" value="aa-tRNA-synth_II"/>
</dbReference>
<dbReference type="SUPFAM" id="SSF55681">
    <property type="entry name" value="Class II aaRS and biotin synthetases"/>
    <property type="match status" value="1"/>
</dbReference>
<keyword evidence="4 11" id="KW-0963">Cytoplasm</keyword>
<feature type="binding site" evidence="12">
    <location>
        <position position="130"/>
    </location>
    <ligand>
        <name>L-histidine</name>
        <dbReference type="ChEBI" id="CHEBI:57595"/>
    </ligand>
</feature>
<accession>A0A6F9EBD1</accession>
<comment type="subcellular location">
    <subcellularLocation>
        <location evidence="1 11">Cytoplasm</location>
    </subcellularLocation>
</comment>
<feature type="binding site" evidence="12">
    <location>
        <begin position="279"/>
        <end position="280"/>
    </location>
    <ligand>
        <name>L-histidine</name>
        <dbReference type="ChEBI" id="CHEBI:57595"/>
    </ligand>
</feature>
<evidence type="ECO:0000256" key="4">
    <source>
        <dbReference type="ARBA" id="ARBA00022490"/>
    </source>
</evidence>
<keyword evidence="6 11" id="KW-0547">Nucleotide-binding</keyword>